<sequence>MQPIIQTYTLLHTAYQNNQITSLTIHGTTYTGTVDFLTTQTVYLGLRAGYSCQLPLGQISQAHLHQLQPWWYLYD</sequence>
<dbReference type="RefSeq" id="WP_129032783.1">
    <property type="nucleotide sequence ID" value="NZ_CP059603.1"/>
</dbReference>
<evidence type="ECO:0000313" key="1">
    <source>
        <dbReference type="EMBL" id="RXI78215.1"/>
    </source>
</evidence>
<dbReference type="Proteomes" id="UP000290602">
    <property type="component" value="Unassembled WGS sequence"/>
</dbReference>
<protein>
    <submittedName>
        <fullName evidence="1">Uncharacterized protein</fullName>
    </submittedName>
</protein>
<proteinExistence type="predicted"/>
<reference evidence="1 2" key="1">
    <citation type="submission" date="2018-08" db="EMBL/GenBank/DDBJ databases">
        <title>Lactobacillus suantsai sp. nov., isolated from traditional fermented suan-tsai in Taiwan.</title>
        <authorList>
            <person name="Huang C.-H."/>
        </authorList>
    </citation>
    <scope>NUCLEOTIDE SEQUENCE [LARGE SCALE GENOMIC DNA]</scope>
    <source>
        <strain evidence="1 2">BCRC 12945</strain>
    </source>
</reference>
<accession>A0A4Q0VIC2</accession>
<gene>
    <name evidence="1" type="ORF">DXH47_07755</name>
</gene>
<evidence type="ECO:0000313" key="2">
    <source>
        <dbReference type="Proteomes" id="UP000290602"/>
    </source>
</evidence>
<name>A0A4Q0VIC2_9LACO</name>
<keyword evidence="2" id="KW-1185">Reference proteome</keyword>
<dbReference type="OrthoDB" id="2297373at2"/>
<dbReference type="AlphaFoldDB" id="A0A4Q0VIC2"/>
<dbReference type="EMBL" id="QXIL01000014">
    <property type="protein sequence ID" value="RXI78215.1"/>
    <property type="molecule type" value="Genomic_DNA"/>
</dbReference>
<organism evidence="1 2">
    <name type="scientific">Levilactobacillus suantsaii</name>
    <dbReference type="NCBI Taxonomy" id="2292255"/>
    <lineage>
        <taxon>Bacteria</taxon>
        <taxon>Bacillati</taxon>
        <taxon>Bacillota</taxon>
        <taxon>Bacilli</taxon>
        <taxon>Lactobacillales</taxon>
        <taxon>Lactobacillaceae</taxon>
        <taxon>Levilactobacillus</taxon>
    </lineage>
</organism>
<comment type="caution">
    <text evidence="1">The sequence shown here is derived from an EMBL/GenBank/DDBJ whole genome shotgun (WGS) entry which is preliminary data.</text>
</comment>